<dbReference type="InterPro" id="IPR013517">
    <property type="entry name" value="FG-GAP"/>
</dbReference>
<accession>A0A523UW07</accession>
<dbReference type="EMBL" id="SOJN01000046">
    <property type="protein sequence ID" value="TET46718.1"/>
    <property type="molecule type" value="Genomic_DNA"/>
</dbReference>
<evidence type="ECO:0000313" key="2">
    <source>
        <dbReference type="EMBL" id="TET46718.1"/>
    </source>
</evidence>
<dbReference type="Proteomes" id="UP000315525">
    <property type="component" value="Unassembled WGS sequence"/>
</dbReference>
<comment type="caution">
    <text evidence="2">The sequence shown here is derived from an EMBL/GenBank/DDBJ whole genome shotgun (WGS) entry which is preliminary data.</text>
</comment>
<dbReference type="PANTHER" id="PTHR46580">
    <property type="entry name" value="SENSOR KINASE-RELATED"/>
    <property type="match status" value="1"/>
</dbReference>
<proteinExistence type="predicted"/>
<dbReference type="PANTHER" id="PTHR46580:SF4">
    <property type="entry name" value="ATP_GTP-BINDING PROTEIN"/>
    <property type="match status" value="1"/>
</dbReference>
<evidence type="ECO:0008006" key="4">
    <source>
        <dbReference type="Google" id="ProtNLM"/>
    </source>
</evidence>
<dbReference type="Gene3D" id="2.130.10.130">
    <property type="entry name" value="Integrin alpha, N-terminal"/>
    <property type="match status" value="1"/>
</dbReference>
<dbReference type="Pfam" id="PF13517">
    <property type="entry name" value="FG-GAP_3"/>
    <property type="match status" value="1"/>
</dbReference>
<organism evidence="2 3">
    <name type="scientific">candidate division TA06 bacterium</name>
    <dbReference type="NCBI Taxonomy" id="2250710"/>
    <lineage>
        <taxon>Bacteria</taxon>
        <taxon>Bacteria division TA06</taxon>
    </lineage>
</organism>
<dbReference type="InterPro" id="IPR028994">
    <property type="entry name" value="Integrin_alpha_N"/>
</dbReference>
<reference evidence="2 3" key="1">
    <citation type="submission" date="2019-03" db="EMBL/GenBank/DDBJ databases">
        <title>Metabolic potential of uncultured bacteria and archaea associated with petroleum seepage in deep-sea sediments.</title>
        <authorList>
            <person name="Dong X."/>
            <person name="Hubert C."/>
        </authorList>
    </citation>
    <scope>NUCLEOTIDE SEQUENCE [LARGE SCALE GENOMIC DNA]</scope>
    <source>
        <strain evidence="2">E44_bin18</strain>
    </source>
</reference>
<dbReference type="AlphaFoldDB" id="A0A523UW07"/>
<keyword evidence="1" id="KW-0732">Signal</keyword>
<evidence type="ECO:0000313" key="3">
    <source>
        <dbReference type="Proteomes" id="UP000315525"/>
    </source>
</evidence>
<name>A0A523UW07_UNCT6</name>
<sequence>MKPKLVRSRFSVTALVVISIMFWGVTFSGDWQRYSVDERPPMDVIALAVGDVDNDGDNEVVAGGTGSGLRIYDGAKCSWNSEEIVAGLKINSVTVSDADNDGEQEVVCGTADKRVILYQFTRNEWIEHIVDANAGKAVLSVACGDADNDSYIEIVAGTEGKKVYIYEGSGDSWTKTLVDGNAVNDVMAVAVGDADGDGQMEIVCGTMGKRVYVYEKNGESWERSEVDRKVGSAVRSIDIGDCDGDGAMEIVVGTDEKGVNQYKWDGSSWSMETIDSKVGGEVYGVRICDVGDDVSRRLAVIVRRKKGKKGNKGNRLLLYKKGPSGWVSTEVDAEVEGEATALAIGDANDDGHIELLAGTSKKRNLFIYDQWAFYGLQKVTGTDDIVLNWPGKPGITYEVFYSHQPYAGFQYVAGVSAVTDSVQWIDDGSIIGVHPKDVVARYYRIRLKGFKNFSNTVGKFSRALETEMHLVSMPLIPYSTSVQDVIGDQLTGAPDESYADRVWKWDADIQDFAYAWLVDGVGPPFDGKWWSSGHFGPSTMTLNFGEGFFIQTRHENQMVTFLGSVPECVVSVADIRPGLQMIGTPSPEILPLDGCGFQASGAKGAPSELLADRVWYWDEDGLFYTYSWLMDRTDAPEDARWWSSDPMGPTKMTMIPGQGYWYQARGTGFAWSFARQR</sequence>
<protein>
    <recommendedName>
        <fullName evidence="4">VCBS repeat-containing protein</fullName>
    </recommendedName>
</protein>
<evidence type="ECO:0000256" key="1">
    <source>
        <dbReference type="ARBA" id="ARBA00022729"/>
    </source>
</evidence>
<gene>
    <name evidence="2" type="ORF">E3J62_03710</name>
</gene>
<dbReference type="SUPFAM" id="SSF69318">
    <property type="entry name" value="Integrin alpha N-terminal domain"/>
    <property type="match status" value="1"/>
</dbReference>